<proteinExistence type="predicted"/>
<dbReference type="Proteomes" id="UP000678393">
    <property type="component" value="Unassembled WGS sequence"/>
</dbReference>
<reference evidence="1" key="1">
    <citation type="submission" date="2021-04" db="EMBL/GenBank/DDBJ databases">
        <authorList>
            <consortium name="Molecular Ecology Group"/>
        </authorList>
    </citation>
    <scope>NUCLEOTIDE SEQUENCE</scope>
</reference>
<evidence type="ECO:0000313" key="2">
    <source>
        <dbReference type="Proteomes" id="UP000678393"/>
    </source>
</evidence>
<evidence type="ECO:0000313" key="1">
    <source>
        <dbReference type="EMBL" id="CAG5126498.1"/>
    </source>
</evidence>
<accession>A0A8S3ZE84</accession>
<name>A0A8S3ZE84_9EUPU</name>
<dbReference type="EMBL" id="CAJHNH020002371">
    <property type="protein sequence ID" value="CAG5126498.1"/>
    <property type="molecule type" value="Genomic_DNA"/>
</dbReference>
<gene>
    <name evidence="1" type="ORF">CUNI_LOCUS12056</name>
</gene>
<protein>
    <submittedName>
        <fullName evidence="1">Uncharacterized protein</fullName>
    </submittedName>
</protein>
<sequence length="58" mass="6850">LPRVEQLADCFNFLVNSQREQKLVNAIQKKDNNWHIICQTDVHIKTQPKNNVLSFCLR</sequence>
<feature type="non-terminal residue" evidence="1">
    <location>
        <position position="58"/>
    </location>
</feature>
<comment type="caution">
    <text evidence="1">The sequence shown here is derived from an EMBL/GenBank/DDBJ whole genome shotgun (WGS) entry which is preliminary data.</text>
</comment>
<dbReference type="AlphaFoldDB" id="A0A8S3ZE84"/>
<keyword evidence="2" id="KW-1185">Reference proteome</keyword>
<organism evidence="1 2">
    <name type="scientific">Candidula unifasciata</name>
    <dbReference type="NCBI Taxonomy" id="100452"/>
    <lineage>
        <taxon>Eukaryota</taxon>
        <taxon>Metazoa</taxon>
        <taxon>Spiralia</taxon>
        <taxon>Lophotrochozoa</taxon>
        <taxon>Mollusca</taxon>
        <taxon>Gastropoda</taxon>
        <taxon>Heterobranchia</taxon>
        <taxon>Euthyneura</taxon>
        <taxon>Panpulmonata</taxon>
        <taxon>Eupulmonata</taxon>
        <taxon>Stylommatophora</taxon>
        <taxon>Helicina</taxon>
        <taxon>Helicoidea</taxon>
        <taxon>Geomitridae</taxon>
        <taxon>Candidula</taxon>
    </lineage>
</organism>